<comment type="caution">
    <text evidence="1">The sequence shown here is derived from an EMBL/GenBank/DDBJ whole genome shotgun (WGS) entry which is preliminary data.</text>
</comment>
<reference evidence="1" key="1">
    <citation type="submission" date="2019-12" db="EMBL/GenBank/DDBJ databases">
        <title>Genome sequencing and annotation of Brassica cretica.</title>
        <authorList>
            <person name="Studholme D.J."/>
            <person name="Sarris P."/>
        </authorList>
    </citation>
    <scope>NUCLEOTIDE SEQUENCE</scope>
    <source>
        <strain evidence="1">PFS-109/04</strain>
        <tissue evidence="1">Leaf</tissue>
    </source>
</reference>
<evidence type="ECO:0000313" key="1">
    <source>
        <dbReference type="EMBL" id="KAF3539505.1"/>
    </source>
</evidence>
<dbReference type="Proteomes" id="UP000712600">
    <property type="component" value="Unassembled WGS sequence"/>
</dbReference>
<accession>A0A8S9Q6Z8</accession>
<dbReference type="AlphaFoldDB" id="A0A8S9Q6Z8"/>
<dbReference type="EMBL" id="QGKX02001290">
    <property type="protein sequence ID" value="KAF3539505.1"/>
    <property type="molecule type" value="Genomic_DNA"/>
</dbReference>
<sequence>MRVHVNERLPLIKTTIIEYPNGDEMRSLLLCSMKRWKDIVANVTGWIESMRDKDSDNNKEYNAQRTGMLWRMQGDLPLVERILLD</sequence>
<organism evidence="1 2">
    <name type="scientific">Brassica cretica</name>
    <name type="common">Mustard</name>
    <dbReference type="NCBI Taxonomy" id="69181"/>
    <lineage>
        <taxon>Eukaryota</taxon>
        <taxon>Viridiplantae</taxon>
        <taxon>Streptophyta</taxon>
        <taxon>Embryophyta</taxon>
        <taxon>Tracheophyta</taxon>
        <taxon>Spermatophyta</taxon>
        <taxon>Magnoliopsida</taxon>
        <taxon>eudicotyledons</taxon>
        <taxon>Gunneridae</taxon>
        <taxon>Pentapetalae</taxon>
        <taxon>rosids</taxon>
        <taxon>malvids</taxon>
        <taxon>Brassicales</taxon>
        <taxon>Brassicaceae</taxon>
        <taxon>Brassiceae</taxon>
        <taxon>Brassica</taxon>
    </lineage>
</organism>
<proteinExistence type="predicted"/>
<evidence type="ECO:0000313" key="2">
    <source>
        <dbReference type="Proteomes" id="UP000712600"/>
    </source>
</evidence>
<name>A0A8S9Q6Z8_BRACR</name>
<gene>
    <name evidence="1" type="ORF">F2Q69_00020506</name>
</gene>
<protein>
    <submittedName>
        <fullName evidence="1">Uncharacterized protein</fullName>
    </submittedName>
</protein>